<reference evidence="2 3" key="1">
    <citation type="submission" date="2018-02" db="EMBL/GenBank/DDBJ databases">
        <title>The genomes of Aspergillus section Nigri reveals drivers in fungal speciation.</title>
        <authorList>
            <consortium name="DOE Joint Genome Institute"/>
            <person name="Vesth T.C."/>
            <person name="Nybo J."/>
            <person name="Theobald S."/>
            <person name="Brandl J."/>
            <person name="Frisvad J.C."/>
            <person name="Nielsen K.F."/>
            <person name="Lyhne E.K."/>
            <person name="Kogle M.E."/>
            <person name="Kuo A."/>
            <person name="Riley R."/>
            <person name="Clum A."/>
            <person name="Nolan M."/>
            <person name="Lipzen A."/>
            <person name="Salamov A."/>
            <person name="Henrissat B."/>
            <person name="Wiebenga A."/>
            <person name="De vries R.P."/>
            <person name="Grigoriev I.V."/>
            <person name="Mortensen U.H."/>
            <person name="Andersen M.R."/>
            <person name="Baker S.E."/>
        </authorList>
    </citation>
    <scope>NUCLEOTIDE SEQUENCE [LARGE SCALE GENOMIC DNA]</scope>
    <source>
        <strain evidence="2 3">CBS 114.51</strain>
    </source>
</reference>
<accession>A0A8T8WR25</accession>
<keyword evidence="3" id="KW-1185">Reference proteome</keyword>
<dbReference type="SMART" id="SM00457">
    <property type="entry name" value="MACPF"/>
    <property type="match status" value="1"/>
</dbReference>
<proteinExistence type="predicted"/>
<dbReference type="OrthoDB" id="4250793at2759"/>
<name>A0A8T8WR25_ASPJA</name>
<sequence length="463" mass="50480">MATAIAVNETGEKELLFQNLLGSTVNILDRPNIFDIDCVVKARKDYVVLDLATTTKKVSVPGVDQQVLIRNNVELISNGNGTELNEVEVKTGSQLIESFKADVNATGKYAAMSVEAGGGYSYEATIDKSSMYAVMSIEQNQFYTYLYLPLGREQSSLNADFLAAVNKLPAWQQKDEGVTQAYRAFFDTFGTHVILRCQYGCRFSLETHTSNAAFKSQKDYKANVKAEFGANFSASSSVAKTSTFSEYQDTRTITSKVMGGDKTSSMKLQHDPGDKTAYYGWAESINEVNCSAVTSVRTEGLGTLLDRCGVPQGKDLTKALKCFTLGPESEPILVHGVLSSDRPSFNNYLTFRCWGDGLTEFELTALAGSEVKEDSEDPSARSLSGLQLADKPAVKHFAAQVRISGVTGRPFSVGIYTPDTVKPSIRLTLYPPSGPIEITFDKSENWDSCTIPSLLASGKYTSK</sequence>
<evidence type="ECO:0000259" key="1">
    <source>
        <dbReference type="SMART" id="SM00457"/>
    </source>
</evidence>
<dbReference type="InterPro" id="IPR020864">
    <property type="entry name" value="MACPF"/>
</dbReference>
<protein>
    <recommendedName>
        <fullName evidence="1">MACPF domain-containing protein</fullName>
    </recommendedName>
</protein>
<evidence type="ECO:0000313" key="3">
    <source>
        <dbReference type="Proteomes" id="UP000249497"/>
    </source>
</evidence>
<dbReference type="Pfam" id="PF01823">
    <property type="entry name" value="MACPF"/>
    <property type="match status" value="1"/>
</dbReference>
<feature type="domain" description="MACPF" evidence="1">
    <location>
        <begin position="132"/>
        <end position="325"/>
    </location>
</feature>
<evidence type="ECO:0000313" key="2">
    <source>
        <dbReference type="EMBL" id="RAH78231.1"/>
    </source>
</evidence>
<dbReference type="Proteomes" id="UP000249497">
    <property type="component" value="Unassembled WGS sequence"/>
</dbReference>
<dbReference type="AlphaFoldDB" id="A0A8T8WR25"/>
<dbReference type="RefSeq" id="XP_025524125.1">
    <property type="nucleotide sequence ID" value="XM_025674651.1"/>
</dbReference>
<dbReference type="EMBL" id="KZ824829">
    <property type="protein sequence ID" value="RAH78231.1"/>
    <property type="molecule type" value="Genomic_DNA"/>
</dbReference>
<dbReference type="GeneID" id="37178343"/>
<organism evidence="2 3">
    <name type="scientific">Aspergillus japonicus CBS 114.51</name>
    <dbReference type="NCBI Taxonomy" id="1448312"/>
    <lineage>
        <taxon>Eukaryota</taxon>
        <taxon>Fungi</taxon>
        <taxon>Dikarya</taxon>
        <taxon>Ascomycota</taxon>
        <taxon>Pezizomycotina</taxon>
        <taxon>Eurotiomycetes</taxon>
        <taxon>Eurotiomycetidae</taxon>
        <taxon>Eurotiales</taxon>
        <taxon>Aspergillaceae</taxon>
        <taxon>Aspergillus</taxon>
        <taxon>Aspergillus subgen. Circumdati</taxon>
    </lineage>
</organism>
<gene>
    <name evidence="2" type="ORF">BO86DRAFT_412464</name>
</gene>